<dbReference type="SUPFAM" id="SSF52833">
    <property type="entry name" value="Thioredoxin-like"/>
    <property type="match status" value="1"/>
</dbReference>
<dbReference type="InterPro" id="IPR036249">
    <property type="entry name" value="Thioredoxin-like_sf"/>
</dbReference>
<protein>
    <recommendedName>
        <fullName evidence="3">Alkyl hydroperoxide reductase subunit C/ Thiol specific antioxidant domain-containing protein</fullName>
    </recommendedName>
</protein>
<reference evidence="1 2" key="1">
    <citation type="submission" date="2021-02" db="EMBL/GenBank/DDBJ databases">
        <title>FDA dAtabase for Regulatory Grade micrObial Sequences (FDA-ARGOS): Supporting development and validation of Infectious Disease Dx tests.</title>
        <authorList>
            <person name="Carlson P."/>
            <person name="Fischbach M."/>
            <person name="Hastie J."/>
            <person name="Bilen M."/>
            <person name="Cheng A."/>
            <person name="Tallon L."/>
            <person name="Sadzewicz L."/>
            <person name="Zhao X."/>
            <person name="Boylan J."/>
            <person name="Ott S."/>
            <person name="Bowen H."/>
            <person name="Vavikolanu K."/>
            <person name="Mehta A."/>
            <person name="Aluvathingal J."/>
            <person name="Nadendla S."/>
            <person name="Yan Y."/>
            <person name="Sichtig H."/>
        </authorList>
    </citation>
    <scope>NUCLEOTIDE SEQUENCE [LARGE SCALE GENOMIC DNA]</scope>
    <source>
        <strain evidence="1 2">FDAARGOS_1229</strain>
    </source>
</reference>
<evidence type="ECO:0008006" key="3">
    <source>
        <dbReference type="Google" id="ProtNLM"/>
    </source>
</evidence>
<evidence type="ECO:0000313" key="1">
    <source>
        <dbReference type="EMBL" id="QRO48871.1"/>
    </source>
</evidence>
<dbReference type="GeneID" id="93098503"/>
<dbReference type="RefSeq" id="WP_027202621.1">
    <property type="nucleotide sequence ID" value="NZ_CAJUBB010000018.1"/>
</dbReference>
<organism evidence="1 2">
    <name type="scientific">Butyricimonas virosa</name>
    <dbReference type="NCBI Taxonomy" id="544645"/>
    <lineage>
        <taxon>Bacteria</taxon>
        <taxon>Pseudomonadati</taxon>
        <taxon>Bacteroidota</taxon>
        <taxon>Bacteroidia</taxon>
        <taxon>Bacteroidales</taxon>
        <taxon>Odoribacteraceae</taxon>
        <taxon>Butyricimonas</taxon>
    </lineage>
</organism>
<evidence type="ECO:0000313" key="2">
    <source>
        <dbReference type="Proteomes" id="UP000654720"/>
    </source>
</evidence>
<keyword evidence="2" id="KW-1185">Reference proteome</keyword>
<sequence length="197" mass="22940">MKLTIIIVIQCILLSIVIIGQIKLHQQNRYLSQLEGKYLETEKIKDLFQKIIGNFYTFEGQFEQNYSGKDENGNNSNLSGLINNEQTVLIFKYKSTDCSLCIEKVYEQIQNTPLNIKILFISDFQNFTSMKYIKEKYNLKNVMFLRIEDMPNTTITPCVYLIDKDLKITHFLSIATNDIILPSYLKQINLSTKIITN</sequence>
<gene>
    <name evidence="1" type="ORF">I6J59_13105</name>
</gene>
<dbReference type="EMBL" id="CP069450">
    <property type="protein sequence ID" value="QRO48871.1"/>
    <property type="molecule type" value="Genomic_DNA"/>
</dbReference>
<proteinExistence type="predicted"/>
<dbReference type="Proteomes" id="UP000654720">
    <property type="component" value="Chromosome"/>
</dbReference>
<accession>A0ABX7H1J3</accession>
<dbReference type="Gene3D" id="3.40.30.10">
    <property type="entry name" value="Glutaredoxin"/>
    <property type="match status" value="1"/>
</dbReference>
<name>A0ABX7H1J3_9BACT</name>